<reference evidence="1 2" key="1">
    <citation type="submission" date="2018-03" db="EMBL/GenBank/DDBJ databases">
        <title>Draft genome sequence of Rohu Carp (Labeo rohita).</title>
        <authorList>
            <person name="Das P."/>
            <person name="Kushwaha B."/>
            <person name="Joshi C.G."/>
            <person name="Kumar D."/>
            <person name="Nagpure N.S."/>
            <person name="Sahoo L."/>
            <person name="Das S.P."/>
            <person name="Bit A."/>
            <person name="Patnaik S."/>
            <person name="Meher P.K."/>
            <person name="Jayasankar P."/>
            <person name="Koringa P.G."/>
            <person name="Patel N.V."/>
            <person name="Hinsu A.T."/>
            <person name="Kumar R."/>
            <person name="Pandey M."/>
            <person name="Agarwal S."/>
            <person name="Srivastava S."/>
            <person name="Singh M."/>
            <person name="Iquebal M.A."/>
            <person name="Jaiswal S."/>
            <person name="Angadi U.B."/>
            <person name="Kumar N."/>
            <person name="Raza M."/>
            <person name="Shah T.M."/>
            <person name="Rai A."/>
            <person name="Jena J.K."/>
        </authorList>
    </citation>
    <scope>NUCLEOTIDE SEQUENCE [LARGE SCALE GENOMIC DNA]</scope>
    <source>
        <strain evidence="1">DASCIFA01</strain>
        <tissue evidence="1">Testis</tissue>
    </source>
</reference>
<accession>A0A498MS54</accession>
<comment type="caution">
    <text evidence="1">The sequence shown here is derived from an EMBL/GenBank/DDBJ whole genome shotgun (WGS) entry which is preliminary data.</text>
</comment>
<evidence type="ECO:0000313" key="2">
    <source>
        <dbReference type="Proteomes" id="UP000290572"/>
    </source>
</evidence>
<dbReference type="AlphaFoldDB" id="A0A498MS54"/>
<dbReference type="EMBL" id="QBIY01012563">
    <property type="protein sequence ID" value="RXN23300.1"/>
    <property type="molecule type" value="Genomic_DNA"/>
</dbReference>
<evidence type="ECO:0000313" key="1">
    <source>
        <dbReference type="EMBL" id="RXN23300.1"/>
    </source>
</evidence>
<organism evidence="1 2">
    <name type="scientific">Labeo rohita</name>
    <name type="common">Indian major carp</name>
    <name type="synonym">Cyprinus rohita</name>
    <dbReference type="NCBI Taxonomy" id="84645"/>
    <lineage>
        <taxon>Eukaryota</taxon>
        <taxon>Metazoa</taxon>
        <taxon>Chordata</taxon>
        <taxon>Craniata</taxon>
        <taxon>Vertebrata</taxon>
        <taxon>Euteleostomi</taxon>
        <taxon>Actinopterygii</taxon>
        <taxon>Neopterygii</taxon>
        <taxon>Teleostei</taxon>
        <taxon>Ostariophysi</taxon>
        <taxon>Cypriniformes</taxon>
        <taxon>Cyprinidae</taxon>
        <taxon>Labeoninae</taxon>
        <taxon>Labeonini</taxon>
        <taxon>Labeo</taxon>
    </lineage>
</organism>
<proteinExistence type="predicted"/>
<dbReference type="Proteomes" id="UP000290572">
    <property type="component" value="Unassembled WGS sequence"/>
</dbReference>
<keyword evidence="2" id="KW-1185">Reference proteome</keyword>
<gene>
    <name evidence="1" type="ORF">ROHU_006381</name>
</gene>
<protein>
    <submittedName>
        <fullName evidence="1">Uncharacterized protein</fullName>
    </submittedName>
</protein>
<sequence>MSAALGRGLCGTEGGCGGGFGSLCGSVFVCLDAVRLRLSDGTQPCQRCDFLIRDPAGEGRDAKRRLHIRVIPLRCSAGQSQALQTSRRVSSSSPSSSPLLVFITSIC</sequence>
<name>A0A498MS54_LABRO</name>